<dbReference type="EMBL" id="CP003249">
    <property type="protein sequence ID" value="AFV75902.1"/>
    <property type="molecule type" value="Genomic_DNA"/>
</dbReference>
<name>K7RHN1_THEOS</name>
<dbReference type="Gene3D" id="2.60.40.740">
    <property type="match status" value="1"/>
</dbReference>
<evidence type="ECO:0000313" key="3">
    <source>
        <dbReference type="EMBL" id="AFV75902.1"/>
    </source>
</evidence>
<dbReference type="InterPro" id="IPR008969">
    <property type="entry name" value="CarboxyPept-like_regulatory"/>
</dbReference>
<reference evidence="3 4" key="1">
    <citation type="journal article" date="2013" name="Genome Announc.">
        <title>Whole Genome Sequencing of Thermus oshimai JL-2 and Thermus thermophilus JL-18, Incomplete Denitrifiers from the United States Great Basin.</title>
        <authorList>
            <person name="Murugapiran S.K."/>
            <person name="Huntemann M."/>
            <person name="Wei C.L."/>
            <person name="Han J."/>
            <person name="Detter J.C."/>
            <person name="Han C.S."/>
            <person name="Erkkila T.H."/>
            <person name="Teshima H."/>
            <person name="Chen A."/>
            <person name="Kyrpides N."/>
            <person name="Mavrommatis K."/>
            <person name="Markowitz V."/>
            <person name="Szeto E."/>
            <person name="Ivanova N."/>
            <person name="Pagani I."/>
            <person name="Lam J."/>
            <person name="McDonald A.I."/>
            <person name="Dodsworth J.A."/>
            <person name="Pati A."/>
            <person name="Goodwin L."/>
            <person name="Peters L."/>
            <person name="Pitluck S."/>
            <person name="Woyke T."/>
            <person name="Hedlund B.P."/>
        </authorList>
    </citation>
    <scope>NUCLEOTIDE SEQUENCE</scope>
    <source>
        <strain evidence="3 4">JL-2</strain>
    </source>
</reference>
<dbReference type="SUPFAM" id="SSF117074">
    <property type="entry name" value="Hypothetical protein PA1324"/>
    <property type="match status" value="1"/>
</dbReference>
<evidence type="ECO:0000256" key="1">
    <source>
        <dbReference type="SAM" id="SignalP"/>
    </source>
</evidence>
<dbReference type="Gene3D" id="2.60.40.10">
    <property type="entry name" value="Immunoglobulins"/>
    <property type="match status" value="3"/>
</dbReference>
<accession>K7RHN1</accession>
<gene>
    <name evidence="3" type="ORF">Theos_0846</name>
</gene>
<feature type="signal peptide" evidence="1">
    <location>
        <begin position="1"/>
        <end position="16"/>
    </location>
</feature>
<proteinExistence type="predicted"/>
<dbReference type="PANTHER" id="PTHR34819">
    <property type="entry name" value="LARGE CYSTEINE-RICH PERIPLASMIC PROTEIN OMCB"/>
    <property type="match status" value="1"/>
</dbReference>
<sequence>MKRLLSLAFLLALAHAQVVTPFNIRYQTTTNGNIVLIGNTLMCMSVAFSLTQCSTTRMNDPTQNNTALTSDNQLDSSRRMIFINADPANPSWPSGRGGSTAATLSLPSGAQVLWAGLYWGARANPSASGRNQIYIKGPGQSSYQSLSGTLIGTITDWGTDTTRPYTAFADVTSLVQNRGNGQYWVGGILASTGNDGLGFYAGWALVVVYRLPSEPLRNLVVYDGLASVSSGNPVTVTPSGFLTPLTGPFTAYLGAVAFEGDGGITGDQVVLNGSPVSDAQNPVNNFFNSSVSQLGTRFTAKNPDYINQMAVDVDLVDVTGRIPNGATSATIQFTSSGDTYFPTVLAFATQVFLPDLTTTFTKTGQDLNGGNLEVGDILEYTISFTNTGLDGATNVVVRDPIPPGTQYVPGSLQVLQNATGAPTGTFTDAPGDDIAEYDSTGGRVVFRLGTGANASQGGLILPSQGATVKFRVRVLPSAAGQALTNTAQVTYNSQTLGTEFSQTASSSITVSVQPAADLKVTKTGPASALPGGPISYTVTVENLGPSPVTGASFTDNVPPEITGVAWSCTPSGGASCSAPSGTGNAISLTLNLPVGGSVTIAISGTVSPSAAGQTLANTASAFPPAGVTEVNPDDNSSSASTAVALGYTLSGSVYHDREPNGAKNGEDWSSGVTVYVKLVQGSAVVAVQAVSPSAGTYAFSAVVPGTYTLVLDDNGNTLDATPTPPPGWHFINPGGGALSVTVNGDLSGLDFGLFHGTRLTGTVFYDDGEGGGTANNAVKEGAERGVAGVTVTATDGTHTRTALTDGNGNYLLWIPYGWGTVTLSHPTRPATGWNDGSTAHPVGSFSDANAPTSPGAVVNLGAASSLPPVLVRHFGVVRTSLLRPPQSGQTTSPGVHTFAHTFRPGTLGTFTLNLGSGAYAYQVRADRNCDGDFDDAGEGFSPFPLTLTVGSAWPREADGSLKACALEVRALVPPGEPAGRTDVALLQGSLAWAGSGVAEPLALTDLLTVIGGEVRLTKEVRNATQGGPFGGTAQAKPGEVLEYCITYRNLGTAPVTNLTLADPIPFFSDLVLGAYGGKELRWTHGSTVQDLTAAQDGDAGHVAGGVVYLLVGTVNPGESGGLCYRVQVR</sequence>
<dbReference type="OrthoDB" id="28649at2"/>
<dbReference type="eggNOG" id="COG4719">
    <property type="taxonomic scope" value="Bacteria"/>
</dbReference>
<dbReference type="SUPFAM" id="SSF49464">
    <property type="entry name" value="Carboxypeptidase regulatory domain-like"/>
    <property type="match status" value="1"/>
</dbReference>
<feature type="domain" description="DUF11" evidence="2">
    <location>
        <begin position="517"/>
        <end position="640"/>
    </location>
</feature>
<dbReference type="InterPro" id="IPR047589">
    <property type="entry name" value="DUF11_rpt"/>
</dbReference>
<dbReference type="PANTHER" id="PTHR34819:SF5">
    <property type="entry name" value="CONSERVED REPEAT DOMAIN PROTEIN"/>
    <property type="match status" value="1"/>
</dbReference>
<keyword evidence="4" id="KW-1185">Reference proteome</keyword>
<feature type="chain" id="PRO_5003911815" evidence="1">
    <location>
        <begin position="17"/>
        <end position="1129"/>
    </location>
</feature>
<evidence type="ECO:0000259" key="2">
    <source>
        <dbReference type="Pfam" id="PF01345"/>
    </source>
</evidence>
<dbReference type="AlphaFoldDB" id="K7RHN1"/>
<organism evidence="3 4">
    <name type="scientific">Thermus oshimai JL-2</name>
    <dbReference type="NCBI Taxonomy" id="751945"/>
    <lineage>
        <taxon>Bacteria</taxon>
        <taxon>Thermotogati</taxon>
        <taxon>Deinococcota</taxon>
        <taxon>Deinococci</taxon>
        <taxon>Thermales</taxon>
        <taxon>Thermaceae</taxon>
        <taxon>Thermus</taxon>
    </lineage>
</organism>
<dbReference type="Proteomes" id="UP000000211">
    <property type="component" value="Chromosome"/>
</dbReference>
<dbReference type="InterPro" id="IPR013783">
    <property type="entry name" value="Ig-like_fold"/>
</dbReference>
<dbReference type="InterPro" id="IPR008966">
    <property type="entry name" value="Adhesion_dom_sf"/>
</dbReference>
<protein>
    <submittedName>
        <fullName evidence="3">Conserved repeat protein</fullName>
    </submittedName>
</protein>
<keyword evidence="1" id="KW-0732">Signal</keyword>
<dbReference type="InterPro" id="IPR051172">
    <property type="entry name" value="Chlamydia_OmcB"/>
</dbReference>
<dbReference type="NCBIfam" id="TIGR01451">
    <property type="entry name" value="B_ant_repeat"/>
    <property type="match status" value="3"/>
</dbReference>
<dbReference type="PATRIC" id="fig|751945.3.peg.835"/>
<dbReference type="STRING" id="751945.Theos_0846"/>
<dbReference type="InterPro" id="IPR001434">
    <property type="entry name" value="OmcB-like_DUF11"/>
</dbReference>
<feature type="domain" description="DUF11" evidence="2">
    <location>
        <begin position="370"/>
        <end position="492"/>
    </location>
</feature>
<evidence type="ECO:0000313" key="4">
    <source>
        <dbReference type="Proteomes" id="UP000000211"/>
    </source>
</evidence>
<dbReference type="KEGG" id="tos:Theos_0846"/>
<dbReference type="SUPFAM" id="SSF49401">
    <property type="entry name" value="Bacterial adhesins"/>
    <property type="match status" value="1"/>
</dbReference>
<dbReference type="Pfam" id="PF01345">
    <property type="entry name" value="DUF11"/>
    <property type="match status" value="2"/>
</dbReference>
<dbReference type="RefSeq" id="WP_016329094.1">
    <property type="nucleotide sequence ID" value="NC_019386.1"/>
</dbReference>
<dbReference type="HOGENOM" id="CLU_279253_0_0_0"/>